<dbReference type="InterPro" id="IPR003953">
    <property type="entry name" value="FAD-dep_OxRdtase_2_FAD-bd"/>
</dbReference>
<evidence type="ECO:0000313" key="13">
    <source>
        <dbReference type="EMBL" id="SET14794.1"/>
    </source>
</evidence>
<dbReference type="PANTHER" id="PTHR42716:SF2">
    <property type="entry name" value="L-ASPARTATE OXIDASE, CHLOROPLASTIC"/>
    <property type="match status" value="1"/>
</dbReference>
<dbReference type="GO" id="GO:0034628">
    <property type="term" value="P:'de novo' NAD+ biosynthetic process from L-aspartate"/>
    <property type="evidence" value="ECO:0007669"/>
    <property type="project" value="TreeGrafter"/>
</dbReference>
<dbReference type="GO" id="GO:0008734">
    <property type="term" value="F:L-aspartate oxidase activity"/>
    <property type="evidence" value="ECO:0007669"/>
    <property type="project" value="UniProtKB-EC"/>
</dbReference>
<dbReference type="InterPro" id="IPR036188">
    <property type="entry name" value="FAD/NAD-bd_sf"/>
</dbReference>
<sequence length="433" mass="48502">MNNNFDVIIVGTGAAGLFAGLCLPHDLNILMITKSKIENSDSYLAQGGICTLKSADDFDAFYQDTLKAGRNENNPESVKIMIQQAPQIMKNLMDFGVEFDRDSEGNLAYTREGAHSEFRILHHQDVTGKEITSKLIKQIELCNNVTLVEEATMLDIICNGNKVTGIIMENNGDVVQMNAKVVILATGGVGGLFKHSTNFKHITGDSFAIALKNNIELENINYIQIHPTTLYTTKPGRSFLISESVRGEGAYLLNPDMERFVDELLPRDVVSNAIKKEMDKYNSAHVYLSVMHMDHKQIQTRFPHIYKQCLEEGYDMYKEPVPVVPAQHYLMGGIKSDTYGRTSMENLYAVGETACNGVHGANRLASNSLLESLVFAKRAAGVIKETINNIDFDPKYIDVSGYDKDKLELENKKIIMDEIKRKDGEFYDKWCKS</sequence>
<evidence type="ECO:0000256" key="8">
    <source>
        <dbReference type="ARBA" id="ARBA00022827"/>
    </source>
</evidence>
<keyword evidence="7" id="KW-0662">Pyridine nucleotide biosynthesis</keyword>
<comment type="pathway">
    <text evidence="2">Cofactor biosynthesis; NAD(+) biosynthesis; iminoaspartate from L-aspartate (oxidase route): step 1/1.</text>
</comment>
<dbReference type="FunFam" id="3.90.700.10:FF:000002">
    <property type="entry name" value="L-aspartate oxidase"/>
    <property type="match status" value="1"/>
</dbReference>
<dbReference type="Pfam" id="PF00890">
    <property type="entry name" value="FAD_binding_2"/>
    <property type="match status" value="1"/>
</dbReference>
<dbReference type="SUPFAM" id="SSF51905">
    <property type="entry name" value="FAD/NAD(P)-binding domain"/>
    <property type="match status" value="1"/>
</dbReference>
<keyword evidence="14" id="KW-1185">Reference proteome</keyword>
<dbReference type="Gene3D" id="3.90.700.10">
    <property type="entry name" value="Succinate dehydrogenase/fumarate reductase flavoprotein, catalytic domain"/>
    <property type="match status" value="1"/>
</dbReference>
<dbReference type="Gene3D" id="3.50.50.60">
    <property type="entry name" value="FAD/NAD(P)-binding domain"/>
    <property type="match status" value="1"/>
</dbReference>
<proteinExistence type="inferred from homology"/>
<dbReference type="AlphaFoldDB" id="A0A1I0C7N0"/>
<dbReference type="EC" id="1.4.3.16" evidence="4"/>
<evidence type="ECO:0000259" key="12">
    <source>
        <dbReference type="Pfam" id="PF00890"/>
    </source>
</evidence>
<keyword evidence="8" id="KW-0274">FAD</keyword>
<evidence type="ECO:0000313" key="14">
    <source>
        <dbReference type="Proteomes" id="UP000198558"/>
    </source>
</evidence>
<dbReference type="GO" id="GO:0033765">
    <property type="term" value="F:steroid dehydrogenase activity, acting on the CH-CH group of donors"/>
    <property type="evidence" value="ECO:0007669"/>
    <property type="project" value="UniProtKB-ARBA"/>
</dbReference>
<evidence type="ECO:0000256" key="1">
    <source>
        <dbReference type="ARBA" id="ARBA00001974"/>
    </source>
</evidence>
<keyword evidence="9" id="KW-0560">Oxidoreductase</keyword>
<comment type="similarity">
    <text evidence="3">Belongs to the FAD-dependent oxidoreductase 2 family. NadB subfamily.</text>
</comment>
<dbReference type="InterPro" id="IPR027477">
    <property type="entry name" value="Succ_DH/fumarate_Rdtase_cat_sf"/>
</dbReference>
<evidence type="ECO:0000256" key="11">
    <source>
        <dbReference type="ARBA" id="ARBA00048305"/>
    </source>
</evidence>
<reference evidence="14" key="1">
    <citation type="submission" date="2016-10" db="EMBL/GenBank/DDBJ databases">
        <authorList>
            <person name="Varghese N."/>
            <person name="Submissions S."/>
        </authorList>
    </citation>
    <scope>NUCLEOTIDE SEQUENCE [LARGE SCALE GENOMIC DNA]</scope>
    <source>
        <strain evidence="14">DSM 1551</strain>
    </source>
</reference>
<gene>
    <name evidence="13" type="ORF">SAMN04489758_10295</name>
</gene>
<dbReference type="EMBL" id="FOIN01000002">
    <property type="protein sequence ID" value="SET14794.1"/>
    <property type="molecule type" value="Genomic_DNA"/>
</dbReference>
<evidence type="ECO:0000256" key="7">
    <source>
        <dbReference type="ARBA" id="ARBA00022642"/>
    </source>
</evidence>
<organism evidence="13 14">
    <name type="scientific">Thomasclavelia cocleata</name>
    <dbReference type="NCBI Taxonomy" id="69824"/>
    <lineage>
        <taxon>Bacteria</taxon>
        <taxon>Bacillati</taxon>
        <taxon>Bacillota</taxon>
        <taxon>Erysipelotrichia</taxon>
        <taxon>Erysipelotrichales</taxon>
        <taxon>Coprobacillaceae</taxon>
        <taxon>Thomasclavelia</taxon>
    </lineage>
</organism>
<evidence type="ECO:0000256" key="2">
    <source>
        <dbReference type="ARBA" id="ARBA00004950"/>
    </source>
</evidence>
<evidence type="ECO:0000256" key="5">
    <source>
        <dbReference type="ARBA" id="ARBA00021901"/>
    </source>
</evidence>
<dbReference type="NCBIfam" id="NF004820">
    <property type="entry name" value="PRK06175.1"/>
    <property type="match status" value="1"/>
</dbReference>
<dbReference type="UniPathway" id="UPA00253">
    <property type="reaction ID" value="UER00326"/>
</dbReference>
<name>A0A1I0C7N0_9FIRM</name>
<dbReference type="RefSeq" id="WP_092351907.1">
    <property type="nucleotide sequence ID" value="NZ_FOIN01000002.1"/>
</dbReference>
<keyword evidence="6" id="KW-0285">Flavoprotein</keyword>
<feature type="domain" description="FAD-dependent oxidoreductase 2 FAD-binding" evidence="12">
    <location>
        <begin position="6"/>
        <end position="369"/>
    </location>
</feature>
<evidence type="ECO:0000256" key="10">
    <source>
        <dbReference type="ARBA" id="ARBA00030386"/>
    </source>
</evidence>
<evidence type="ECO:0000256" key="6">
    <source>
        <dbReference type="ARBA" id="ARBA00022630"/>
    </source>
</evidence>
<evidence type="ECO:0000256" key="3">
    <source>
        <dbReference type="ARBA" id="ARBA00008562"/>
    </source>
</evidence>
<dbReference type="PANTHER" id="PTHR42716">
    <property type="entry name" value="L-ASPARTATE OXIDASE"/>
    <property type="match status" value="1"/>
</dbReference>
<accession>A0A1I0C7N0</accession>
<dbReference type="SUPFAM" id="SSF56425">
    <property type="entry name" value="Succinate dehydrogenase/fumarate reductase flavoprotein, catalytic domain"/>
    <property type="match status" value="1"/>
</dbReference>
<protein>
    <recommendedName>
        <fullName evidence="5">L-aspartate oxidase</fullName>
        <ecNumber evidence="4">1.4.3.16</ecNumber>
    </recommendedName>
    <alternativeName>
        <fullName evidence="10">Quinolinate synthase B</fullName>
    </alternativeName>
</protein>
<dbReference type="OrthoDB" id="9806724at2"/>
<comment type="catalytic activity">
    <reaction evidence="11">
        <text>L-aspartate + O2 = iminosuccinate + H2O2</text>
        <dbReference type="Rhea" id="RHEA:25876"/>
        <dbReference type="ChEBI" id="CHEBI:15379"/>
        <dbReference type="ChEBI" id="CHEBI:16240"/>
        <dbReference type="ChEBI" id="CHEBI:29991"/>
        <dbReference type="ChEBI" id="CHEBI:77875"/>
        <dbReference type="EC" id="1.4.3.16"/>
    </reaction>
    <physiologicalReaction direction="left-to-right" evidence="11">
        <dbReference type="Rhea" id="RHEA:25877"/>
    </physiologicalReaction>
</comment>
<evidence type="ECO:0000256" key="4">
    <source>
        <dbReference type="ARBA" id="ARBA00012173"/>
    </source>
</evidence>
<dbReference type="GeneID" id="78287401"/>
<dbReference type="InterPro" id="IPR005288">
    <property type="entry name" value="NadB"/>
</dbReference>
<comment type="cofactor">
    <cofactor evidence="1">
        <name>FAD</name>
        <dbReference type="ChEBI" id="CHEBI:57692"/>
    </cofactor>
</comment>
<dbReference type="Proteomes" id="UP000198558">
    <property type="component" value="Unassembled WGS sequence"/>
</dbReference>
<dbReference type="PRINTS" id="PR00368">
    <property type="entry name" value="FADPNR"/>
</dbReference>
<evidence type="ECO:0000256" key="9">
    <source>
        <dbReference type="ARBA" id="ARBA00023002"/>
    </source>
</evidence>